<feature type="domain" description="DUF7918" evidence="2">
    <location>
        <begin position="15"/>
        <end position="212"/>
    </location>
</feature>
<evidence type="ECO:0000313" key="3">
    <source>
        <dbReference type="EMBL" id="CAE6526094.1"/>
    </source>
</evidence>
<dbReference type="Pfam" id="PF25534">
    <property type="entry name" value="DUF7918"/>
    <property type="match status" value="1"/>
</dbReference>
<dbReference type="PANTHER" id="PTHR36223">
    <property type="entry name" value="BETA-LACTAMASE-TYPE TRANSPEPTIDASE FOLD DOMAIN CONTAINING PROTEIN"/>
    <property type="match status" value="1"/>
</dbReference>
<dbReference type="EMBL" id="CAJMXA010003904">
    <property type="protein sequence ID" value="CAE6526094.1"/>
    <property type="molecule type" value="Genomic_DNA"/>
</dbReference>
<comment type="caution">
    <text evidence="3">The sequence shown here is derived from an EMBL/GenBank/DDBJ whole genome shotgun (WGS) entry which is preliminary data.</text>
</comment>
<evidence type="ECO:0000256" key="1">
    <source>
        <dbReference type="SAM" id="MobiDB-lite"/>
    </source>
</evidence>
<name>A0A8H3DGD1_9AGAM</name>
<dbReference type="Proteomes" id="UP000663853">
    <property type="component" value="Unassembled WGS sequence"/>
</dbReference>
<feature type="compositionally biased region" description="Polar residues" evidence="1">
    <location>
        <begin position="423"/>
        <end position="440"/>
    </location>
</feature>
<dbReference type="PANTHER" id="PTHR36223:SF1">
    <property type="entry name" value="TRANSCRIPTION ELONGATION FACTOR EAF N-TERMINAL DOMAIN-CONTAINING PROTEIN"/>
    <property type="match status" value="1"/>
</dbReference>
<protein>
    <recommendedName>
        <fullName evidence="2">DUF7918 domain-containing protein</fullName>
    </recommendedName>
</protein>
<feature type="region of interest" description="Disordered" evidence="1">
    <location>
        <begin position="207"/>
        <end position="227"/>
    </location>
</feature>
<proteinExistence type="predicted"/>
<reference evidence="3" key="1">
    <citation type="submission" date="2021-01" db="EMBL/GenBank/DDBJ databases">
        <authorList>
            <person name="Kaushik A."/>
        </authorList>
    </citation>
    <scope>NUCLEOTIDE SEQUENCE</scope>
    <source>
        <strain evidence="3">AG6-10EEA</strain>
    </source>
</reference>
<feature type="compositionally biased region" description="Basic and acidic residues" evidence="1">
    <location>
        <begin position="474"/>
        <end position="487"/>
    </location>
</feature>
<sequence>MPLNHLGISVWITDSEGNELPQYDIKLVDDNKIECWIPSTEGSNFKILWKILNPMPRLDLAVYPYLDGVAMTGALRLMANLYPGEFDAHQTGPSTVRLYEFGKRLLTDREDAAKPSDTQLQYLNTIVAKFSWGLVGESRPNSDYRIPQEAAPLNEKLAKKGHSGSAGLGRAVTRARLATRRREFLPSSEPILFTFRYAPRDWLKARDIIPNSPRPSPSPQLKPKRERSFSPDVIDIDDLHTDDEDIVVGKHLWEVIGDPHPGLDLCAFPYLDGVELTGSVLYQKNIAKREVGQLSKEPIGTSTAQLYEFGRRVLTDKDNGIKLDSSRAKRLNTIQVGFVWGRGGDSRSKTRFEMHEDIGPIHEKTAKKGHAGAAKLGKTVPIDKATRCNFYPNKTIKKVKFVFCYAPEDWLRAREIIMDTPEPDSQNSQRTQKRACSNTSETVDVDELDTDDDEIQFIKHLIPVPIANKKQRTTTRERTVQPKVEDD</sequence>
<accession>A0A8H3DGD1</accession>
<evidence type="ECO:0000313" key="4">
    <source>
        <dbReference type="Proteomes" id="UP000663853"/>
    </source>
</evidence>
<feature type="region of interest" description="Disordered" evidence="1">
    <location>
        <begin position="420"/>
        <end position="445"/>
    </location>
</feature>
<feature type="region of interest" description="Disordered" evidence="1">
    <location>
        <begin position="466"/>
        <end position="487"/>
    </location>
</feature>
<organism evidence="3 4">
    <name type="scientific">Rhizoctonia solani</name>
    <dbReference type="NCBI Taxonomy" id="456999"/>
    <lineage>
        <taxon>Eukaryota</taxon>
        <taxon>Fungi</taxon>
        <taxon>Dikarya</taxon>
        <taxon>Basidiomycota</taxon>
        <taxon>Agaricomycotina</taxon>
        <taxon>Agaricomycetes</taxon>
        <taxon>Cantharellales</taxon>
        <taxon>Ceratobasidiaceae</taxon>
        <taxon>Rhizoctonia</taxon>
    </lineage>
</organism>
<evidence type="ECO:0000259" key="2">
    <source>
        <dbReference type="Pfam" id="PF25534"/>
    </source>
</evidence>
<gene>
    <name evidence="3" type="ORF">RDB_LOCUS159669</name>
</gene>
<dbReference type="AlphaFoldDB" id="A0A8H3DGD1"/>
<dbReference type="InterPro" id="IPR057678">
    <property type="entry name" value="DUF7918"/>
</dbReference>